<evidence type="ECO:0000256" key="4">
    <source>
        <dbReference type="ARBA" id="ARBA00022842"/>
    </source>
</evidence>
<evidence type="ECO:0000256" key="6">
    <source>
        <dbReference type="ARBA" id="ARBA00047334"/>
    </source>
</evidence>
<dbReference type="PANTHER" id="PTHR20857">
    <property type="entry name" value="THIAMINE-PHOSPHATE PYROPHOSPHORYLASE"/>
    <property type="match status" value="1"/>
</dbReference>
<gene>
    <name evidence="9 13" type="primary">thiE</name>
    <name evidence="13" type="ORF">HW115_17160</name>
</gene>
<feature type="binding site" evidence="9">
    <location>
        <begin position="44"/>
        <end position="48"/>
    </location>
    <ligand>
        <name>4-amino-2-methyl-5-(diphosphooxymethyl)pyrimidine</name>
        <dbReference type="ChEBI" id="CHEBI:57841"/>
    </ligand>
</feature>
<organism evidence="13 14">
    <name type="scientific">Oceaniferula marina</name>
    <dbReference type="NCBI Taxonomy" id="2748318"/>
    <lineage>
        <taxon>Bacteria</taxon>
        <taxon>Pseudomonadati</taxon>
        <taxon>Verrucomicrobiota</taxon>
        <taxon>Verrucomicrobiia</taxon>
        <taxon>Verrucomicrobiales</taxon>
        <taxon>Verrucomicrobiaceae</taxon>
        <taxon>Oceaniferula</taxon>
    </lineage>
</organism>
<dbReference type="SUPFAM" id="SSF51391">
    <property type="entry name" value="Thiamin phosphate synthase"/>
    <property type="match status" value="1"/>
</dbReference>
<evidence type="ECO:0000256" key="10">
    <source>
        <dbReference type="RuleBase" id="RU003826"/>
    </source>
</evidence>
<keyword evidence="14" id="KW-1185">Reference proteome</keyword>
<dbReference type="GO" id="GO:0009229">
    <property type="term" value="P:thiamine diphosphate biosynthetic process"/>
    <property type="evidence" value="ECO:0007669"/>
    <property type="project" value="UniProtKB-UniRule"/>
</dbReference>
<dbReference type="GO" id="GO:0009228">
    <property type="term" value="P:thiamine biosynthetic process"/>
    <property type="evidence" value="ECO:0007669"/>
    <property type="project" value="UniProtKB-KW"/>
</dbReference>
<evidence type="ECO:0000256" key="2">
    <source>
        <dbReference type="ARBA" id="ARBA00022679"/>
    </source>
</evidence>
<dbReference type="RefSeq" id="WP_178934261.1">
    <property type="nucleotide sequence ID" value="NZ_JACBAZ010000010.1"/>
</dbReference>
<comment type="catalytic activity">
    <reaction evidence="6 9 10">
        <text>4-methyl-5-(2-phosphooxyethyl)-thiazole + 4-amino-2-methyl-5-(diphosphooxymethyl)pyrimidine + H(+) = thiamine phosphate + diphosphate</text>
        <dbReference type="Rhea" id="RHEA:22328"/>
        <dbReference type="ChEBI" id="CHEBI:15378"/>
        <dbReference type="ChEBI" id="CHEBI:33019"/>
        <dbReference type="ChEBI" id="CHEBI:37575"/>
        <dbReference type="ChEBI" id="CHEBI:57841"/>
        <dbReference type="ChEBI" id="CHEBI:58296"/>
        <dbReference type="EC" id="2.5.1.3"/>
    </reaction>
</comment>
<comment type="catalytic activity">
    <reaction evidence="7 9 10">
        <text>2-(2-carboxy-4-methylthiazol-5-yl)ethyl phosphate + 4-amino-2-methyl-5-(diphosphooxymethyl)pyrimidine + 2 H(+) = thiamine phosphate + CO2 + diphosphate</text>
        <dbReference type="Rhea" id="RHEA:47848"/>
        <dbReference type="ChEBI" id="CHEBI:15378"/>
        <dbReference type="ChEBI" id="CHEBI:16526"/>
        <dbReference type="ChEBI" id="CHEBI:33019"/>
        <dbReference type="ChEBI" id="CHEBI:37575"/>
        <dbReference type="ChEBI" id="CHEBI:57841"/>
        <dbReference type="ChEBI" id="CHEBI:62890"/>
        <dbReference type="EC" id="2.5.1.3"/>
    </reaction>
</comment>
<evidence type="ECO:0000313" key="13">
    <source>
        <dbReference type="EMBL" id="NWK57352.1"/>
    </source>
</evidence>
<feature type="binding site" evidence="9">
    <location>
        <position position="100"/>
    </location>
    <ligand>
        <name>Mg(2+)</name>
        <dbReference type="ChEBI" id="CHEBI:18420"/>
    </ligand>
</feature>
<dbReference type="Proteomes" id="UP000557872">
    <property type="component" value="Unassembled WGS sequence"/>
</dbReference>
<feature type="binding site" evidence="9">
    <location>
        <position position="119"/>
    </location>
    <ligand>
        <name>4-amino-2-methyl-5-(diphosphooxymethyl)pyrimidine</name>
        <dbReference type="ChEBI" id="CHEBI:57841"/>
    </ligand>
</feature>
<keyword evidence="5 9" id="KW-0784">Thiamine biosynthesis</keyword>
<feature type="binding site" evidence="9">
    <location>
        <position position="81"/>
    </location>
    <ligand>
        <name>Mg(2+)</name>
        <dbReference type="ChEBI" id="CHEBI:18420"/>
    </ligand>
</feature>
<feature type="binding site" evidence="9">
    <location>
        <position position="80"/>
    </location>
    <ligand>
        <name>4-amino-2-methyl-5-(diphosphooxymethyl)pyrimidine</name>
        <dbReference type="ChEBI" id="CHEBI:57841"/>
    </ligand>
</feature>
<proteinExistence type="inferred from homology"/>
<feature type="binding site" evidence="9">
    <location>
        <begin position="197"/>
        <end position="198"/>
    </location>
    <ligand>
        <name>2-[(2R,5Z)-2-carboxy-4-methylthiazol-5(2H)-ylidene]ethyl phosphate</name>
        <dbReference type="ChEBI" id="CHEBI:62899"/>
    </ligand>
</feature>
<evidence type="ECO:0000256" key="5">
    <source>
        <dbReference type="ARBA" id="ARBA00022977"/>
    </source>
</evidence>
<protein>
    <recommendedName>
        <fullName evidence="9">Thiamine-phosphate synthase</fullName>
        <shortName evidence="9">TP synthase</shortName>
        <shortName evidence="9">TPS</shortName>
        <ecNumber evidence="9">2.5.1.3</ecNumber>
    </recommendedName>
    <alternativeName>
        <fullName evidence="9">Thiamine-phosphate pyrophosphorylase</fullName>
        <shortName evidence="9">TMP pyrophosphorylase</shortName>
        <shortName evidence="9">TMP-PPase</shortName>
    </alternativeName>
</protein>
<feature type="binding site" evidence="9">
    <location>
        <position position="177"/>
    </location>
    <ligand>
        <name>2-[(2R,5Z)-2-carboxy-4-methylthiazol-5(2H)-ylidene]ethyl phosphate</name>
        <dbReference type="ChEBI" id="CHEBI:62899"/>
    </ligand>
</feature>
<feature type="binding site" evidence="9">
    <location>
        <begin position="145"/>
        <end position="147"/>
    </location>
    <ligand>
        <name>2-[(2R,5Z)-2-carboxy-4-methylthiazol-5(2H)-ylidene]ethyl phosphate</name>
        <dbReference type="ChEBI" id="CHEBI:62899"/>
    </ligand>
</feature>
<keyword evidence="3 9" id="KW-0479">Metal-binding</keyword>
<dbReference type="InterPro" id="IPR013785">
    <property type="entry name" value="Aldolase_TIM"/>
</dbReference>
<dbReference type="NCBIfam" id="TIGR00693">
    <property type="entry name" value="thiE"/>
    <property type="match status" value="1"/>
</dbReference>
<dbReference type="EMBL" id="JACBAZ010000010">
    <property type="protein sequence ID" value="NWK57352.1"/>
    <property type="molecule type" value="Genomic_DNA"/>
</dbReference>
<keyword evidence="2 9" id="KW-0808">Transferase</keyword>
<reference evidence="13 14" key="1">
    <citation type="submission" date="2020-07" db="EMBL/GenBank/DDBJ databases">
        <title>Roseicoccus Jingziensis gen. nov., sp. nov., isolated from coastal seawater.</title>
        <authorList>
            <person name="Feng X."/>
        </authorList>
    </citation>
    <scope>NUCLEOTIDE SEQUENCE [LARGE SCALE GENOMIC DNA]</scope>
    <source>
        <strain evidence="13 14">N1E253</strain>
    </source>
</reference>
<evidence type="ECO:0000259" key="12">
    <source>
        <dbReference type="Pfam" id="PF02581"/>
    </source>
</evidence>
<name>A0A851GK09_9BACT</name>
<comment type="catalytic activity">
    <reaction evidence="8 9 10">
        <text>2-[(2R,5Z)-2-carboxy-4-methylthiazol-5(2H)-ylidene]ethyl phosphate + 4-amino-2-methyl-5-(diphosphooxymethyl)pyrimidine + 2 H(+) = thiamine phosphate + CO2 + diphosphate</text>
        <dbReference type="Rhea" id="RHEA:47844"/>
        <dbReference type="ChEBI" id="CHEBI:15378"/>
        <dbReference type="ChEBI" id="CHEBI:16526"/>
        <dbReference type="ChEBI" id="CHEBI:33019"/>
        <dbReference type="ChEBI" id="CHEBI:37575"/>
        <dbReference type="ChEBI" id="CHEBI:57841"/>
        <dbReference type="ChEBI" id="CHEBI:62899"/>
        <dbReference type="EC" id="2.5.1.3"/>
    </reaction>
</comment>
<dbReference type="GO" id="GO:0000287">
    <property type="term" value="F:magnesium ion binding"/>
    <property type="evidence" value="ECO:0007669"/>
    <property type="project" value="UniProtKB-UniRule"/>
</dbReference>
<dbReference type="Pfam" id="PF02581">
    <property type="entry name" value="TMP-TENI"/>
    <property type="match status" value="1"/>
</dbReference>
<keyword evidence="4 9" id="KW-0460">Magnesium</keyword>
<evidence type="ECO:0000313" key="14">
    <source>
        <dbReference type="Proteomes" id="UP000557872"/>
    </source>
</evidence>
<dbReference type="GO" id="GO:0005737">
    <property type="term" value="C:cytoplasm"/>
    <property type="evidence" value="ECO:0007669"/>
    <property type="project" value="TreeGrafter"/>
</dbReference>
<feature type="domain" description="Thiamine phosphate synthase/TenI" evidence="12">
    <location>
        <begin position="14"/>
        <end position="200"/>
    </location>
</feature>
<comment type="function">
    <text evidence="9">Condenses 4-methyl-5-(beta-hydroxyethyl)thiazole monophosphate (THZ-P) and 2-methyl-4-amino-5-hydroxymethyl pyrimidine pyrophosphate (HMP-PP) to form thiamine monophosphate (TMP).</text>
</comment>
<dbReference type="UniPathway" id="UPA00060">
    <property type="reaction ID" value="UER00141"/>
</dbReference>
<accession>A0A851GK09</accession>
<dbReference type="Gene3D" id="3.20.20.70">
    <property type="entry name" value="Aldolase class I"/>
    <property type="match status" value="1"/>
</dbReference>
<dbReference type="CDD" id="cd00564">
    <property type="entry name" value="TMP_TenI"/>
    <property type="match status" value="1"/>
</dbReference>
<feature type="binding site" evidence="9">
    <location>
        <position position="148"/>
    </location>
    <ligand>
        <name>4-amino-2-methyl-5-(diphosphooxymethyl)pyrimidine</name>
        <dbReference type="ChEBI" id="CHEBI:57841"/>
    </ligand>
</feature>
<dbReference type="HAMAP" id="MF_00097">
    <property type="entry name" value="TMP_synthase"/>
    <property type="match status" value="1"/>
</dbReference>
<evidence type="ECO:0000256" key="8">
    <source>
        <dbReference type="ARBA" id="ARBA00047883"/>
    </source>
</evidence>
<comment type="cofactor">
    <cofactor evidence="9">
        <name>Mg(2+)</name>
        <dbReference type="ChEBI" id="CHEBI:18420"/>
    </cofactor>
    <text evidence="9">Binds 1 Mg(2+) ion per subunit.</text>
</comment>
<dbReference type="EC" id="2.5.1.3" evidence="9"/>
<dbReference type="InterPro" id="IPR036206">
    <property type="entry name" value="ThiamineP_synth_sf"/>
</dbReference>
<dbReference type="InterPro" id="IPR034291">
    <property type="entry name" value="TMP_synthase"/>
</dbReference>
<evidence type="ECO:0000256" key="9">
    <source>
        <dbReference type="HAMAP-Rule" id="MF_00097"/>
    </source>
</evidence>
<comment type="pathway">
    <text evidence="1 9 11">Cofactor biosynthesis; thiamine diphosphate biosynthesis; thiamine phosphate from 4-amino-2-methyl-5-diphosphomethylpyrimidine and 4-methyl-5-(2-phosphoethyl)-thiazole: step 1/1.</text>
</comment>
<evidence type="ECO:0000256" key="7">
    <source>
        <dbReference type="ARBA" id="ARBA00047851"/>
    </source>
</evidence>
<evidence type="ECO:0000256" key="1">
    <source>
        <dbReference type="ARBA" id="ARBA00005165"/>
    </source>
</evidence>
<evidence type="ECO:0000256" key="3">
    <source>
        <dbReference type="ARBA" id="ARBA00022723"/>
    </source>
</evidence>
<comment type="similarity">
    <text evidence="9 10">Belongs to the thiamine-phosphate synthase family.</text>
</comment>
<comment type="caution">
    <text evidence="13">The sequence shown here is derived from an EMBL/GenBank/DDBJ whole genome shotgun (WGS) entry which is preliminary data.</text>
</comment>
<dbReference type="PANTHER" id="PTHR20857:SF15">
    <property type="entry name" value="THIAMINE-PHOSPHATE SYNTHASE"/>
    <property type="match status" value="1"/>
</dbReference>
<dbReference type="GO" id="GO:0004789">
    <property type="term" value="F:thiamine-phosphate diphosphorylase activity"/>
    <property type="evidence" value="ECO:0007669"/>
    <property type="project" value="UniProtKB-UniRule"/>
</dbReference>
<dbReference type="AlphaFoldDB" id="A0A851GK09"/>
<evidence type="ECO:0000256" key="11">
    <source>
        <dbReference type="RuleBase" id="RU004253"/>
    </source>
</evidence>
<dbReference type="InterPro" id="IPR022998">
    <property type="entry name" value="ThiamineP_synth_TenI"/>
</dbReference>
<sequence length="219" mass="23115">MAWAVKDALQNARLYGILDTGYVDEPRLEAVAKDLLRGGVDILQLRAKGYDAAGVLHLLHSVAPDLPAMCRDHGVPLVINDFPDVAVEVGADALHIGQDDGSLDGVRAIVGEEMLVGRSTHSPEQAAAALDEGFDYIGFGPLFPTPTKQGRPGIGLLDIDRVEQSVGSRIPVFCIGGVKAENLELVLASGARRVVIVSALLQAADVAAATRELRLKLPA</sequence>